<dbReference type="GeneID" id="95400839"/>
<dbReference type="RefSeq" id="WP_098178054.1">
    <property type="nucleotide sequence ID" value="NZ_CP030926.1"/>
</dbReference>
<reference evidence="2 3" key="1">
    <citation type="submission" date="2017-09" db="EMBL/GenBank/DDBJ databases">
        <title>Large-scale bioinformatics analysis of Bacillus genomes uncovers conserved roles of natural products in bacterial physiology.</title>
        <authorList>
            <consortium name="Agbiome Team Llc"/>
            <person name="Bleich R.M."/>
            <person name="Kirk G.J."/>
            <person name="Santa Maria K.C."/>
            <person name="Allen S.E."/>
            <person name="Farag S."/>
            <person name="Shank E.A."/>
            <person name="Bowers A."/>
        </authorList>
    </citation>
    <scope>NUCLEOTIDE SEQUENCE [LARGE SCALE GENOMIC DNA]</scope>
    <source>
        <strain evidence="2 3">AFS003229</strain>
    </source>
</reference>
<proteinExistence type="predicted"/>
<organism evidence="2 3">
    <name type="scientific">Peribacillus butanolivorans</name>
    <dbReference type="NCBI Taxonomy" id="421767"/>
    <lineage>
        <taxon>Bacteria</taxon>
        <taxon>Bacillati</taxon>
        <taxon>Bacillota</taxon>
        <taxon>Bacilli</taxon>
        <taxon>Bacillales</taxon>
        <taxon>Bacillaceae</taxon>
        <taxon>Peribacillus</taxon>
    </lineage>
</organism>
<evidence type="ECO:0000313" key="2">
    <source>
        <dbReference type="EMBL" id="PEJ24888.1"/>
    </source>
</evidence>
<gene>
    <name evidence="2" type="ORF">CN689_26845</name>
    <name evidence="1" type="ORF">DTO10_21770</name>
</gene>
<dbReference type="AlphaFoldDB" id="A0AAX0RWC6"/>
<evidence type="ECO:0000313" key="1">
    <source>
        <dbReference type="EMBL" id="AXN40743.1"/>
    </source>
</evidence>
<dbReference type="Proteomes" id="UP000220106">
    <property type="component" value="Unassembled WGS sequence"/>
</dbReference>
<keyword evidence="4" id="KW-1185">Reference proteome</keyword>
<sequence>MKNVKTKLTQHEAVVSIGDKKTVINIEKFQIPPDHLFNDVAFGSIVKFDVVDNHLVASVGGQITPAMFIGTIEISYEFKDKMYQAKKIEFKSE</sequence>
<protein>
    <recommendedName>
        <fullName evidence="5">DUF2187 domain-containing protein</fullName>
    </recommendedName>
</protein>
<name>A0AAX0RWC6_9BACI</name>
<reference evidence="1 4" key="2">
    <citation type="submission" date="2018-07" db="EMBL/GenBank/DDBJ databases">
        <title>The molecular basis for the intramolecular migration of carboxyl group in the catabolism of para-hydroxybenzoate via gentisate.</title>
        <authorList>
            <person name="Zhao H."/>
            <person name="Xu Y."/>
            <person name="Lin S."/>
            <person name="Spain J.C."/>
            <person name="Zhou N.-Y."/>
        </authorList>
    </citation>
    <scope>NUCLEOTIDE SEQUENCE [LARGE SCALE GENOMIC DNA]</scope>
    <source>
        <strain evidence="1 4">PHB-7a</strain>
    </source>
</reference>
<accession>A0AAX0RWC6</accession>
<evidence type="ECO:0000313" key="3">
    <source>
        <dbReference type="Proteomes" id="UP000220106"/>
    </source>
</evidence>
<evidence type="ECO:0000313" key="4">
    <source>
        <dbReference type="Proteomes" id="UP000260457"/>
    </source>
</evidence>
<evidence type="ECO:0008006" key="5">
    <source>
        <dbReference type="Google" id="ProtNLM"/>
    </source>
</evidence>
<dbReference type="KEGG" id="pbut:DTO10_21770"/>
<dbReference type="EMBL" id="CP030926">
    <property type="protein sequence ID" value="AXN40743.1"/>
    <property type="molecule type" value="Genomic_DNA"/>
</dbReference>
<dbReference type="Proteomes" id="UP000260457">
    <property type="component" value="Chromosome"/>
</dbReference>
<dbReference type="EMBL" id="NUEQ01000124">
    <property type="protein sequence ID" value="PEJ24888.1"/>
    <property type="molecule type" value="Genomic_DNA"/>
</dbReference>